<reference evidence="3" key="1">
    <citation type="submission" date="2022-09" db="EMBL/GenBank/DDBJ databases">
        <title>Diverse halophilic archaea isolated from saline environments.</title>
        <authorList>
            <person name="Cui H.-L."/>
        </authorList>
    </citation>
    <scope>NUCLEOTIDE SEQUENCE</scope>
    <source>
        <strain evidence="3">ZS-35-S2</strain>
    </source>
</reference>
<dbReference type="KEGG" id="ssai:N0B31_08770"/>
<keyword evidence="1" id="KW-1133">Transmembrane helix</keyword>
<evidence type="ECO:0000256" key="1">
    <source>
        <dbReference type="SAM" id="Phobius"/>
    </source>
</evidence>
<feature type="transmembrane region" description="Helical" evidence="1">
    <location>
        <begin position="57"/>
        <end position="80"/>
    </location>
</feature>
<evidence type="ECO:0000313" key="4">
    <source>
        <dbReference type="Proteomes" id="UP001057580"/>
    </source>
</evidence>
<protein>
    <submittedName>
        <fullName evidence="3">SHOCT domain-containing protein</fullName>
    </submittedName>
</protein>
<dbReference type="EMBL" id="CP104003">
    <property type="protein sequence ID" value="UWM56374.1"/>
    <property type="molecule type" value="Genomic_DNA"/>
</dbReference>
<dbReference type="AlphaFoldDB" id="A0A9E7UCX4"/>
<feature type="domain" description="SHOCT" evidence="2">
    <location>
        <begin position="89"/>
        <end position="115"/>
    </location>
</feature>
<organism evidence="3 4">
    <name type="scientific">Salinirubellus salinus</name>
    <dbReference type="NCBI Taxonomy" id="1364945"/>
    <lineage>
        <taxon>Archaea</taxon>
        <taxon>Methanobacteriati</taxon>
        <taxon>Methanobacteriota</taxon>
        <taxon>Stenosarchaea group</taxon>
        <taxon>Halobacteria</taxon>
        <taxon>Halobacteriales</taxon>
        <taxon>Natronomonadaceae</taxon>
        <taxon>Salinirubellus</taxon>
    </lineage>
</organism>
<dbReference type="InterPro" id="IPR018649">
    <property type="entry name" value="SHOCT"/>
</dbReference>
<evidence type="ECO:0000313" key="3">
    <source>
        <dbReference type="EMBL" id="UWM56374.1"/>
    </source>
</evidence>
<gene>
    <name evidence="3" type="ORF">N0B31_08770</name>
</gene>
<keyword evidence="1" id="KW-0472">Membrane</keyword>
<dbReference type="RefSeq" id="WP_260643488.1">
    <property type="nucleotide sequence ID" value="NZ_CP104003.1"/>
</dbReference>
<proteinExistence type="predicted"/>
<keyword evidence="4" id="KW-1185">Reference proteome</keyword>
<evidence type="ECO:0000259" key="2">
    <source>
        <dbReference type="Pfam" id="PF09851"/>
    </source>
</evidence>
<sequence>MTARNRHRVGVLAAVGLVVLAVGLATGGAAAHGGDDGRHHHEGTFGMHDGSWWGVGLGWLWMLGGLLAIVLLPFLGLLLVRRGDDGGDTALKRLRERYAAGEIDEEEFRRRRETLEN</sequence>
<keyword evidence="1" id="KW-0812">Transmembrane</keyword>
<dbReference type="Proteomes" id="UP001057580">
    <property type="component" value="Chromosome"/>
</dbReference>
<accession>A0A9E7UCX4</accession>
<dbReference type="GeneID" id="74942510"/>
<name>A0A9E7UCX4_9EURY</name>
<dbReference type="Pfam" id="PF09851">
    <property type="entry name" value="SHOCT"/>
    <property type="match status" value="1"/>
</dbReference>